<name>A0ABS0F8V5_9FLAO</name>
<reference evidence="1 2" key="1">
    <citation type="submission" date="2020-11" db="EMBL/GenBank/DDBJ databases">
        <title>Kaistella gelatinilytica sp. nov., a flavobacterium isolated from Antarctic Soil.</title>
        <authorList>
            <person name="Li J."/>
        </authorList>
    </citation>
    <scope>NUCLEOTIDE SEQUENCE [LARGE SCALE GENOMIC DNA]</scope>
    <source>
        <strain evidence="1 2">G5-32</strain>
    </source>
</reference>
<dbReference type="PROSITE" id="PS51257">
    <property type="entry name" value="PROKAR_LIPOPROTEIN"/>
    <property type="match status" value="1"/>
</dbReference>
<evidence type="ECO:0000313" key="1">
    <source>
        <dbReference type="EMBL" id="MBF8456134.1"/>
    </source>
</evidence>
<organism evidence="1 2">
    <name type="scientific">Kaistella gelatinilytica</name>
    <dbReference type="NCBI Taxonomy" id="2787636"/>
    <lineage>
        <taxon>Bacteria</taxon>
        <taxon>Pseudomonadati</taxon>
        <taxon>Bacteroidota</taxon>
        <taxon>Flavobacteriia</taxon>
        <taxon>Flavobacteriales</taxon>
        <taxon>Weeksellaceae</taxon>
        <taxon>Chryseobacterium group</taxon>
        <taxon>Kaistella</taxon>
    </lineage>
</organism>
<dbReference type="Proteomes" id="UP000660070">
    <property type="component" value="Unassembled WGS sequence"/>
</dbReference>
<sequence>MKKIVLINLILLSIVGCTDQVTEKSAIKENISKPAIREKTAVKEAEIFHKFEKSTYDRTDLKERLENHKTALASLSDRGIFKAISGPLMKELSTQHHRFFSKNPQYELLSFAKGALTSAAENDHVFIVFDKKQSIIKFLIYQTSKDLYRELYRTVKVENGLEDAGCNYSTFGTLDYQMGEEIIEQKEFLEKNVGQFLLAGPIILNGLKADENFAPDHGCFSKGMNIAKKVNLIAIPTSQVYSNWECLTYQSASDTFLLFYGQAFAD</sequence>
<accession>A0ABS0F8V5</accession>
<evidence type="ECO:0008006" key="3">
    <source>
        <dbReference type="Google" id="ProtNLM"/>
    </source>
</evidence>
<evidence type="ECO:0000313" key="2">
    <source>
        <dbReference type="Proteomes" id="UP000660070"/>
    </source>
</evidence>
<keyword evidence="2" id="KW-1185">Reference proteome</keyword>
<gene>
    <name evidence="1" type="ORF">IV494_02975</name>
</gene>
<dbReference type="EMBL" id="JADPVI010000001">
    <property type="protein sequence ID" value="MBF8456134.1"/>
    <property type="molecule type" value="Genomic_DNA"/>
</dbReference>
<proteinExistence type="predicted"/>
<protein>
    <recommendedName>
        <fullName evidence="3">Lipoprotein</fullName>
    </recommendedName>
</protein>
<dbReference type="RefSeq" id="WP_196078675.1">
    <property type="nucleotide sequence ID" value="NZ_JADPVI010000001.1"/>
</dbReference>
<comment type="caution">
    <text evidence="1">The sequence shown here is derived from an EMBL/GenBank/DDBJ whole genome shotgun (WGS) entry which is preliminary data.</text>
</comment>